<evidence type="ECO:0000256" key="1">
    <source>
        <dbReference type="SAM" id="MobiDB-lite"/>
    </source>
</evidence>
<feature type="region of interest" description="Disordered" evidence="1">
    <location>
        <begin position="1"/>
        <end position="31"/>
    </location>
</feature>
<proteinExistence type="predicted"/>
<reference evidence="2" key="1">
    <citation type="submission" date="2018-02" db="EMBL/GenBank/DDBJ databases">
        <title>Rhizophora mucronata_Transcriptome.</title>
        <authorList>
            <person name="Meera S.P."/>
            <person name="Sreeshan A."/>
            <person name="Augustine A."/>
        </authorList>
    </citation>
    <scope>NUCLEOTIDE SEQUENCE</scope>
    <source>
        <tissue evidence="2">Leaf</tissue>
    </source>
</reference>
<dbReference type="AlphaFoldDB" id="A0A2P2JXU7"/>
<dbReference type="EMBL" id="GGEC01017803">
    <property type="protein sequence ID" value="MBW98286.1"/>
    <property type="molecule type" value="Transcribed_RNA"/>
</dbReference>
<sequence length="31" mass="3750">MPITETETREPNKMIERETKNQFPRKNDKTS</sequence>
<protein>
    <submittedName>
        <fullName evidence="2">Uncharacterized protein</fullName>
    </submittedName>
</protein>
<accession>A0A2P2JXU7</accession>
<name>A0A2P2JXU7_RHIMU</name>
<organism evidence="2">
    <name type="scientific">Rhizophora mucronata</name>
    <name type="common">Asiatic mangrove</name>
    <dbReference type="NCBI Taxonomy" id="61149"/>
    <lineage>
        <taxon>Eukaryota</taxon>
        <taxon>Viridiplantae</taxon>
        <taxon>Streptophyta</taxon>
        <taxon>Embryophyta</taxon>
        <taxon>Tracheophyta</taxon>
        <taxon>Spermatophyta</taxon>
        <taxon>Magnoliopsida</taxon>
        <taxon>eudicotyledons</taxon>
        <taxon>Gunneridae</taxon>
        <taxon>Pentapetalae</taxon>
        <taxon>rosids</taxon>
        <taxon>fabids</taxon>
        <taxon>Malpighiales</taxon>
        <taxon>Rhizophoraceae</taxon>
        <taxon>Rhizophora</taxon>
    </lineage>
</organism>
<evidence type="ECO:0000313" key="2">
    <source>
        <dbReference type="EMBL" id="MBW98286.1"/>
    </source>
</evidence>